<dbReference type="SUPFAM" id="SSF101288">
    <property type="entry name" value="L27 domain"/>
    <property type="match status" value="1"/>
</dbReference>
<dbReference type="InterPro" id="IPR027417">
    <property type="entry name" value="P-loop_NTPase"/>
</dbReference>
<dbReference type="PROSITE" id="PS51022">
    <property type="entry name" value="L27"/>
    <property type="match status" value="2"/>
</dbReference>
<dbReference type="SUPFAM" id="SSF50156">
    <property type="entry name" value="PDZ domain-like"/>
    <property type="match status" value="1"/>
</dbReference>
<feature type="domain" description="SH3" evidence="4">
    <location>
        <begin position="235"/>
        <end position="305"/>
    </location>
</feature>
<dbReference type="InterPro" id="IPR001478">
    <property type="entry name" value="PDZ"/>
</dbReference>
<dbReference type="SMART" id="SM00326">
    <property type="entry name" value="SH3"/>
    <property type="match status" value="1"/>
</dbReference>
<evidence type="ECO:0000259" key="5">
    <source>
        <dbReference type="PROSITE" id="PS50052"/>
    </source>
</evidence>
<dbReference type="InterPro" id="IPR050716">
    <property type="entry name" value="MAGUK"/>
</dbReference>
<dbReference type="InterPro" id="IPR004172">
    <property type="entry name" value="L27_dom"/>
</dbReference>
<dbReference type="PROSITE" id="PS50002">
    <property type="entry name" value="SH3"/>
    <property type="match status" value="1"/>
</dbReference>
<dbReference type="InterPro" id="IPR020590">
    <property type="entry name" value="Guanylate_kinase_CS"/>
</dbReference>
<dbReference type="Gene3D" id="3.40.50.300">
    <property type="entry name" value="P-loop containing nucleotide triphosphate hydrolases"/>
    <property type="match status" value="1"/>
</dbReference>
<dbReference type="Gene3D" id="2.30.42.10">
    <property type="match status" value="1"/>
</dbReference>
<dbReference type="InterPro" id="IPR036034">
    <property type="entry name" value="PDZ_sf"/>
</dbReference>
<organism evidence="8 9">
    <name type="scientific">Clupea harengus</name>
    <name type="common">Atlantic herring</name>
    <dbReference type="NCBI Taxonomy" id="7950"/>
    <lineage>
        <taxon>Eukaryota</taxon>
        <taxon>Metazoa</taxon>
        <taxon>Chordata</taxon>
        <taxon>Craniata</taxon>
        <taxon>Vertebrata</taxon>
        <taxon>Euteleostomi</taxon>
        <taxon>Actinopterygii</taxon>
        <taxon>Neopterygii</taxon>
        <taxon>Teleostei</taxon>
        <taxon>Clupei</taxon>
        <taxon>Clupeiformes</taxon>
        <taxon>Clupeoidei</taxon>
        <taxon>Clupeidae</taxon>
        <taxon>Clupea</taxon>
    </lineage>
</organism>
<feature type="domain" description="PDZ" evidence="6">
    <location>
        <begin position="147"/>
        <end position="228"/>
    </location>
</feature>
<dbReference type="Gene3D" id="1.10.287.650">
    <property type="entry name" value="L27 domain"/>
    <property type="match status" value="1"/>
</dbReference>
<dbReference type="InterPro" id="IPR014775">
    <property type="entry name" value="L27_C"/>
</dbReference>
<evidence type="ECO:0000259" key="7">
    <source>
        <dbReference type="PROSITE" id="PS51022"/>
    </source>
</evidence>
<reference evidence="9" key="1">
    <citation type="submission" date="2025-08" db="UniProtKB">
        <authorList>
            <consortium name="RefSeq"/>
        </authorList>
    </citation>
    <scope>IDENTIFICATION</scope>
</reference>
<dbReference type="Pfam" id="PF02828">
    <property type="entry name" value="L27"/>
    <property type="match status" value="2"/>
</dbReference>
<feature type="domain" description="L27" evidence="7">
    <location>
        <begin position="78"/>
        <end position="130"/>
    </location>
</feature>
<sequence>MRPALETNPPTSPVLGENGLTQVLALVVEEVRDSISRDINGADLLYSLLGAPWLQSLLKAYECLQQYLRSSPRPYLPFASGLSRKVLTDVTPMVGPSPDARELYDLLRGPHFQALLLAHDMVAQKEFEPVLPPLPADLPIDEEAMRIVCLVKNNQPLGATIRRDGASGEIFVARVIHGGLADRSGLLRAGDRLVEVNGHPVFGLEPEQIINILAGSHSTIMFKVVPITDRPVNNQTMLYVRAMSDYSPHEDPAIPCVDAGMAFRKGDVLEIVDQTDALWWQAKKLPSTSLCAGLIPSTSLLKRKHKELWWSQPFQTQAGLQTLATVDEEDDLMAIDVRCVETDEEAFESEELKEDESECSSNVQGVYLAGFRRSLRLCRRHKTQASSYGQTCTSRCPSSCINALENPYEEVVRYQRHPEDTRRLIALIGPSGVGVNELRRRLIEVDPKTYQGAVPHTTRPPKSYEESGREYHFINREQFDNMAYNNRFVEYGEHKGYLYGTSIDSVKQVLDSGKVCVIDIEPQGIQAVRTHELKAYIIYVKPPPAESMKLTRKNSQIITKYYINRPFKDEDFQEIEEAGSKMESHFYQFFDHVIVNDSLQESCVQLLTTVRRAQEEPQWVPAFWIRPTDQRSGYGPLTSVLDTAH</sequence>
<evidence type="ECO:0000256" key="2">
    <source>
        <dbReference type="ARBA" id="ARBA00022443"/>
    </source>
</evidence>
<proteinExistence type="inferred from homology"/>
<dbReference type="SMART" id="SM00569">
    <property type="entry name" value="L27"/>
    <property type="match status" value="2"/>
</dbReference>
<dbReference type="RefSeq" id="XP_031414380.1">
    <property type="nucleotide sequence ID" value="XM_031558520.2"/>
</dbReference>
<dbReference type="InterPro" id="IPR001452">
    <property type="entry name" value="SH3_domain"/>
</dbReference>
<keyword evidence="8" id="KW-1185">Reference proteome</keyword>
<dbReference type="PROSITE" id="PS50052">
    <property type="entry name" value="GUANYLATE_KINASE_2"/>
    <property type="match status" value="1"/>
</dbReference>
<dbReference type="SUPFAM" id="SSF50044">
    <property type="entry name" value="SH3-domain"/>
    <property type="match status" value="1"/>
</dbReference>
<dbReference type="PANTHER" id="PTHR23122">
    <property type="entry name" value="MEMBRANE-ASSOCIATED GUANYLATE KINASE MAGUK"/>
    <property type="match status" value="1"/>
</dbReference>
<dbReference type="InterPro" id="IPR008145">
    <property type="entry name" value="GK/Ca_channel_bsu"/>
</dbReference>
<feature type="domain" description="Guanylate kinase-like" evidence="5">
    <location>
        <begin position="422"/>
        <end position="611"/>
    </location>
</feature>
<dbReference type="PROSITE" id="PS50106">
    <property type="entry name" value="PDZ"/>
    <property type="match status" value="1"/>
</dbReference>
<dbReference type="InterPro" id="IPR008144">
    <property type="entry name" value="Guanylate_kin-like_dom"/>
</dbReference>
<dbReference type="CTD" id="100331226"/>
<dbReference type="Gene3D" id="2.30.30.40">
    <property type="entry name" value="SH3 Domains"/>
    <property type="match status" value="1"/>
</dbReference>
<dbReference type="OrthoDB" id="439127at2759"/>
<dbReference type="InterPro" id="IPR036028">
    <property type="entry name" value="SH3-like_dom_sf"/>
</dbReference>
<evidence type="ECO:0000256" key="1">
    <source>
        <dbReference type="ARBA" id="ARBA00007014"/>
    </source>
</evidence>
<dbReference type="SMART" id="SM00228">
    <property type="entry name" value="PDZ"/>
    <property type="match status" value="1"/>
</dbReference>
<protein>
    <submittedName>
        <fullName evidence="9">MAGUK p55 subfamily member 4 isoform X1</fullName>
    </submittedName>
</protein>
<dbReference type="Pfam" id="PF00625">
    <property type="entry name" value="Guanylate_kin"/>
    <property type="match status" value="1"/>
</dbReference>
<dbReference type="KEGG" id="char:105901773"/>
<dbReference type="GeneID" id="105901773"/>
<comment type="similarity">
    <text evidence="1">Belongs to the MAGUK family.</text>
</comment>
<dbReference type="Proteomes" id="UP000515152">
    <property type="component" value="Chromosome 21"/>
</dbReference>
<feature type="domain" description="L27" evidence="7">
    <location>
        <begin position="16"/>
        <end position="72"/>
    </location>
</feature>
<evidence type="ECO:0000313" key="9">
    <source>
        <dbReference type="RefSeq" id="XP_031414380.1"/>
    </source>
</evidence>
<dbReference type="FunFam" id="3.30.63.10:FF:000002">
    <property type="entry name" value="Guanylate kinase 1"/>
    <property type="match status" value="1"/>
</dbReference>
<evidence type="ECO:0000256" key="3">
    <source>
        <dbReference type="PROSITE-ProRule" id="PRU00192"/>
    </source>
</evidence>
<keyword evidence="2 3" id="KW-0728">SH3 domain</keyword>
<evidence type="ECO:0000259" key="6">
    <source>
        <dbReference type="PROSITE" id="PS50106"/>
    </source>
</evidence>
<name>A0A6P8EQK9_CLUHA</name>
<dbReference type="SUPFAM" id="SSF52540">
    <property type="entry name" value="P-loop containing nucleoside triphosphate hydrolases"/>
    <property type="match status" value="1"/>
</dbReference>
<evidence type="ECO:0000313" key="8">
    <source>
        <dbReference type="Proteomes" id="UP000515152"/>
    </source>
</evidence>
<accession>A0A6P8EQK9</accession>
<dbReference type="AlphaFoldDB" id="A0A6P8EQK9"/>
<dbReference type="InterPro" id="IPR036892">
    <property type="entry name" value="L27_dom_sf"/>
</dbReference>
<evidence type="ECO:0000259" key="4">
    <source>
        <dbReference type="PROSITE" id="PS50002"/>
    </source>
</evidence>
<dbReference type="CDD" id="cd00071">
    <property type="entry name" value="GMPK"/>
    <property type="match status" value="1"/>
</dbReference>
<dbReference type="Pfam" id="PF00595">
    <property type="entry name" value="PDZ"/>
    <property type="match status" value="1"/>
</dbReference>
<dbReference type="PROSITE" id="PS00856">
    <property type="entry name" value="GUANYLATE_KINASE_1"/>
    <property type="match status" value="1"/>
</dbReference>
<dbReference type="SMART" id="SM00072">
    <property type="entry name" value="GuKc"/>
    <property type="match status" value="1"/>
</dbReference>
<gene>
    <name evidence="9" type="primary">mpp4b</name>
</gene>